<accession>A0ABQ3ZX58</accession>
<proteinExistence type="inferred from homology"/>
<reference evidence="6 7" key="1">
    <citation type="submission" date="2021-01" db="EMBL/GenBank/DDBJ databases">
        <title>Whole genome shotgun sequence of Actinoplanes humidus NBRC 14915.</title>
        <authorList>
            <person name="Komaki H."/>
            <person name="Tamura T."/>
        </authorList>
    </citation>
    <scope>NUCLEOTIDE SEQUENCE [LARGE SCALE GENOMIC DNA]</scope>
    <source>
        <strain evidence="6 7">NBRC 14915</strain>
    </source>
</reference>
<dbReference type="Proteomes" id="UP000603200">
    <property type="component" value="Unassembled WGS sequence"/>
</dbReference>
<protein>
    <submittedName>
        <fullName evidence="6">LysR family transcriptional regulator</fullName>
    </submittedName>
</protein>
<keyword evidence="7" id="KW-1185">Reference proteome</keyword>
<dbReference type="PRINTS" id="PR00039">
    <property type="entry name" value="HTHLYSR"/>
</dbReference>
<dbReference type="InterPro" id="IPR036390">
    <property type="entry name" value="WH_DNA-bd_sf"/>
</dbReference>
<dbReference type="InterPro" id="IPR036388">
    <property type="entry name" value="WH-like_DNA-bd_sf"/>
</dbReference>
<dbReference type="InterPro" id="IPR050176">
    <property type="entry name" value="LTTR"/>
</dbReference>
<sequence>MQRDIEVKLLRALVAVVDEGGFSRAAQALHVTQPTVSQQIQRLESVVQAPLLERTIRPVKLTSAGREVVAHARRVLLLNSEVLGILSALRGEESFRLGCSMHFVDGLQSMLAEFAIERPAMRLEIVTGLSTTLADRLEREELDAAILLGTTTARCEMLGRLRLAWFGNAPAVTGAGYPVAMVGGHSALTLRMLETLARNRIRWQAAPFSTDPLMVRASVQAGLAYTALPANAQLHHPALPATAEGVLGVAPDPLPVYLAFSPSVCEPMVDAARTAARAALGEMPIAAP</sequence>
<evidence type="ECO:0000256" key="1">
    <source>
        <dbReference type="ARBA" id="ARBA00009437"/>
    </source>
</evidence>
<evidence type="ECO:0000256" key="2">
    <source>
        <dbReference type="ARBA" id="ARBA00023015"/>
    </source>
</evidence>
<dbReference type="RefSeq" id="WP_203840202.1">
    <property type="nucleotide sequence ID" value="NZ_BAAATV010000014.1"/>
</dbReference>
<dbReference type="Gene3D" id="1.10.10.10">
    <property type="entry name" value="Winged helix-like DNA-binding domain superfamily/Winged helix DNA-binding domain"/>
    <property type="match status" value="1"/>
</dbReference>
<feature type="domain" description="HTH lysR-type" evidence="5">
    <location>
        <begin position="5"/>
        <end position="62"/>
    </location>
</feature>
<comment type="caution">
    <text evidence="6">The sequence shown here is derived from an EMBL/GenBank/DDBJ whole genome shotgun (WGS) entry which is preliminary data.</text>
</comment>
<evidence type="ECO:0000256" key="4">
    <source>
        <dbReference type="ARBA" id="ARBA00023163"/>
    </source>
</evidence>
<gene>
    <name evidence="6" type="ORF">Ahu01nite_062580</name>
</gene>
<dbReference type="EMBL" id="BOMN01000087">
    <property type="protein sequence ID" value="GIE23156.1"/>
    <property type="molecule type" value="Genomic_DNA"/>
</dbReference>
<dbReference type="Pfam" id="PF00126">
    <property type="entry name" value="HTH_1"/>
    <property type="match status" value="1"/>
</dbReference>
<dbReference type="SUPFAM" id="SSF53850">
    <property type="entry name" value="Periplasmic binding protein-like II"/>
    <property type="match status" value="1"/>
</dbReference>
<evidence type="ECO:0000259" key="5">
    <source>
        <dbReference type="PROSITE" id="PS50931"/>
    </source>
</evidence>
<name>A0ABQ3ZX58_9ACTN</name>
<evidence type="ECO:0000313" key="7">
    <source>
        <dbReference type="Proteomes" id="UP000603200"/>
    </source>
</evidence>
<dbReference type="InterPro" id="IPR005119">
    <property type="entry name" value="LysR_subst-bd"/>
</dbReference>
<keyword evidence="2" id="KW-0805">Transcription regulation</keyword>
<dbReference type="PANTHER" id="PTHR30579">
    <property type="entry name" value="TRANSCRIPTIONAL REGULATOR"/>
    <property type="match status" value="1"/>
</dbReference>
<organism evidence="6 7">
    <name type="scientific">Winogradskya humida</name>
    <dbReference type="NCBI Taxonomy" id="113566"/>
    <lineage>
        <taxon>Bacteria</taxon>
        <taxon>Bacillati</taxon>
        <taxon>Actinomycetota</taxon>
        <taxon>Actinomycetes</taxon>
        <taxon>Micromonosporales</taxon>
        <taxon>Micromonosporaceae</taxon>
        <taxon>Winogradskya</taxon>
    </lineage>
</organism>
<keyword evidence="4" id="KW-0804">Transcription</keyword>
<evidence type="ECO:0000256" key="3">
    <source>
        <dbReference type="ARBA" id="ARBA00023125"/>
    </source>
</evidence>
<dbReference type="PANTHER" id="PTHR30579:SF2">
    <property type="entry name" value="HTH-TYPE TRANSCRIPTIONAL REGULATOR ARGP"/>
    <property type="match status" value="1"/>
</dbReference>
<dbReference type="PROSITE" id="PS50931">
    <property type="entry name" value="HTH_LYSR"/>
    <property type="match status" value="1"/>
</dbReference>
<dbReference type="SUPFAM" id="SSF46785">
    <property type="entry name" value="Winged helix' DNA-binding domain"/>
    <property type="match status" value="1"/>
</dbReference>
<dbReference type="Gene3D" id="3.40.190.10">
    <property type="entry name" value="Periplasmic binding protein-like II"/>
    <property type="match status" value="2"/>
</dbReference>
<comment type="similarity">
    <text evidence="1">Belongs to the LysR transcriptional regulatory family.</text>
</comment>
<keyword evidence="3" id="KW-0238">DNA-binding</keyword>
<dbReference type="Pfam" id="PF03466">
    <property type="entry name" value="LysR_substrate"/>
    <property type="match status" value="1"/>
</dbReference>
<evidence type="ECO:0000313" key="6">
    <source>
        <dbReference type="EMBL" id="GIE23156.1"/>
    </source>
</evidence>
<dbReference type="InterPro" id="IPR000847">
    <property type="entry name" value="LysR_HTH_N"/>
</dbReference>